<dbReference type="Gene3D" id="2.40.50.100">
    <property type="match status" value="1"/>
</dbReference>
<feature type="coiled-coil region" evidence="3">
    <location>
        <begin position="105"/>
        <end position="139"/>
    </location>
</feature>
<evidence type="ECO:0000313" key="8">
    <source>
        <dbReference type="Proteomes" id="UP000287872"/>
    </source>
</evidence>
<dbReference type="PANTHER" id="PTHR32347">
    <property type="entry name" value="EFFLUX SYSTEM COMPONENT YKNX-RELATED"/>
    <property type="match status" value="1"/>
</dbReference>
<keyword evidence="8" id="KW-1185">Reference proteome</keyword>
<feature type="domain" description="YknX-like C-terminal permuted SH3-like" evidence="5">
    <location>
        <begin position="312"/>
        <end position="380"/>
    </location>
</feature>
<dbReference type="InterPro" id="IPR050465">
    <property type="entry name" value="UPF0194_transport"/>
</dbReference>
<evidence type="ECO:0000256" key="4">
    <source>
        <dbReference type="SAM" id="Phobius"/>
    </source>
</evidence>
<evidence type="ECO:0000313" key="7">
    <source>
        <dbReference type="EMBL" id="GCD10699.1"/>
    </source>
</evidence>
<accession>A0A401UME0</accession>
<dbReference type="PANTHER" id="PTHR32347:SF14">
    <property type="entry name" value="EFFLUX SYSTEM COMPONENT YKNX-RELATED"/>
    <property type="match status" value="1"/>
</dbReference>
<proteinExistence type="predicted"/>
<keyword evidence="4" id="KW-0472">Membrane</keyword>
<organism evidence="7 8">
    <name type="scientific">Clostridium tagluense</name>
    <dbReference type="NCBI Taxonomy" id="360422"/>
    <lineage>
        <taxon>Bacteria</taxon>
        <taxon>Bacillati</taxon>
        <taxon>Bacillota</taxon>
        <taxon>Clostridia</taxon>
        <taxon>Eubacteriales</taxon>
        <taxon>Clostridiaceae</taxon>
        <taxon>Clostridium</taxon>
    </lineage>
</organism>
<dbReference type="GO" id="GO:0030313">
    <property type="term" value="C:cell envelope"/>
    <property type="evidence" value="ECO:0007669"/>
    <property type="project" value="UniProtKB-SubCell"/>
</dbReference>
<comment type="subcellular location">
    <subcellularLocation>
        <location evidence="1">Cell envelope</location>
    </subcellularLocation>
</comment>
<evidence type="ECO:0000259" key="6">
    <source>
        <dbReference type="Pfam" id="PF25990"/>
    </source>
</evidence>
<protein>
    <submittedName>
        <fullName evidence="7">Macrolide ABC transporter</fullName>
    </submittedName>
</protein>
<dbReference type="RefSeq" id="WP_207669472.1">
    <property type="nucleotide sequence ID" value="NZ_BHYK01000011.1"/>
</dbReference>
<name>A0A401UME0_9CLOT</name>
<dbReference type="AlphaFoldDB" id="A0A401UME0"/>
<evidence type="ECO:0000256" key="3">
    <source>
        <dbReference type="SAM" id="Coils"/>
    </source>
</evidence>
<dbReference type="Proteomes" id="UP000287872">
    <property type="component" value="Unassembled WGS sequence"/>
</dbReference>
<keyword evidence="4" id="KW-0812">Transmembrane</keyword>
<dbReference type="InterPro" id="IPR058637">
    <property type="entry name" value="YknX-like_C"/>
</dbReference>
<feature type="transmembrane region" description="Helical" evidence="4">
    <location>
        <begin position="6"/>
        <end position="23"/>
    </location>
</feature>
<feature type="domain" description="YknX-like beta-barrel" evidence="6">
    <location>
        <begin position="229"/>
        <end position="304"/>
    </location>
</feature>
<evidence type="ECO:0000259" key="5">
    <source>
        <dbReference type="Pfam" id="PF25989"/>
    </source>
</evidence>
<evidence type="ECO:0000256" key="2">
    <source>
        <dbReference type="ARBA" id="ARBA00023054"/>
    </source>
</evidence>
<keyword evidence="2 3" id="KW-0175">Coiled coil</keyword>
<comment type="caution">
    <text evidence="7">The sequence shown here is derived from an EMBL/GenBank/DDBJ whole genome shotgun (WGS) entry which is preliminary data.</text>
</comment>
<gene>
    <name evidence="7" type="ORF">Ctaglu_23220</name>
</gene>
<dbReference type="Pfam" id="PF25989">
    <property type="entry name" value="YknX_C"/>
    <property type="match status" value="1"/>
</dbReference>
<dbReference type="Gene3D" id="6.20.50.140">
    <property type="match status" value="1"/>
</dbReference>
<evidence type="ECO:0000256" key="1">
    <source>
        <dbReference type="ARBA" id="ARBA00004196"/>
    </source>
</evidence>
<sequence>MKKKTVIYALIVVGILSGVFLISEKKKASKIVTVKTSIAAVGELKSYISTTAKVNSKSSKEYFGLQSKIKKVNVSVGDKVKIGDILVTYDTIDLASTVSQAQIQYDNALLAKEDLYNQNDNIKNKIADLAKEIATLEKSTNPTDKVKLESLKQQKSALSPFSSEKLKQTDNSVKLAELSLNSAKQKLVENKSTIISTNAGVVTTLTAIEGAIGNGMEAVVVVQDIENLKATASLGKYDASKVKIGQEVIIKNGEKTYKGSVSFIDPAATKTVGVTGSETTLAVEISILDKAPDLKIDFDVDIDILVGKAANAVKIPSEALKVEKGGKSLVYVVEKNIVHERQVTIGFQSDTEVQINKGVKKDEKVILNPSTSILEGIIVKEAKN</sequence>
<reference evidence="7 8" key="1">
    <citation type="submission" date="2018-11" db="EMBL/GenBank/DDBJ databases">
        <title>Genome sequencing and assembly of Clostridium tagluense strain A121.</title>
        <authorList>
            <person name="Murakami T."/>
            <person name="Segawa T."/>
            <person name="Shcherbakova V.A."/>
            <person name="Mori H."/>
            <person name="Yoshimura Y."/>
        </authorList>
    </citation>
    <scope>NUCLEOTIDE SEQUENCE [LARGE SCALE GENOMIC DNA]</scope>
    <source>
        <strain evidence="7 8">A121</strain>
    </source>
</reference>
<dbReference type="Pfam" id="PF25990">
    <property type="entry name" value="Beta-barrel_YknX"/>
    <property type="match status" value="1"/>
</dbReference>
<dbReference type="Gene3D" id="2.40.30.170">
    <property type="match status" value="1"/>
</dbReference>
<keyword evidence="4" id="KW-1133">Transmembrane helix</keyword>
<dbReference type="InterPro" id="IPR058636">
    <property type="entry name" value="Beta-barrel_YknX"/>
</dbReference>
<dbReference type="EMBL" id="BHYK01000011">
    <property type="protein sequence ID" value="GCD10699.1"/>
    <property type="molecule type" value="Genomic_DNA"/>
</dbReference>